<evidence type="ECO:0000256" key="2">
    <source>
        <dbReference type="ARBA" id="ARBA00022448"/>
    </source>
</evidence>
<keyword evidence="8" id="KW-0472">Membrane</keyword>
<keyword evidence="7 11" id="KW-0406">Ion transport</keyword>
<dbReference type="Pfam" id="PF00858">
    <property type="entry name" value="ASC"/>
    <property type="match status" value="1"/>
</dbReference>
<protein>
    <submittedName>
        <fullName evidence="12">Oidioi.mRNA.OKI2018_I69.PAR.g11144.t1.cds</fullName>
    </submittedName>
</protein>
<keyword evidence="4 11" id="KW-0812">Transmembrane</keyword>
<evidence type="ECO:0000256" key="9">
    <source>
        <dbReference type="ARBA" id="ARBA00023201"/>
    </source>
</evidence>
<keyword evidence="2 11" id="KW-0813">Transport</keyword>
<keyword evidence="3 11" id="KW-0894">Sodium channel</keyword>
<accession>A0ABN7S0N0</accession>
<evidence type="ECO:0000256" key="7">
    <source>
        <dbReference type="ARBA" id="ARBA00023065"/>
    </source>
</evidence>
<organism evidence="12 13">
    <name type="scientific">Oikopleura dioica</name>
    <name type="common">Tunicate</name>
    <dbReference type="NCBI Taxonomy" id="34765"/>
    <lineage>
        <taxon>Eukaryota</taxon>
        <taxon>Metazoa</taxon>
        <taxon>Chordata</taxon>
        <taxon>Tunicata</taxon>
        <taxon>Appendicularia</taxon>
        <taxon>Copelata</taxon>
        <taxon>Oikopleuridae</taxon>
        <taxon>Oikopleura</taxon>
    </lineage>
</organism>
<keyword evidence="9 11" id="KW-0739">Sodium transport</keyword>
<dbReference type="InterPro" id="IPR001873">
    <property type="entry name" value="ENaC"/>
</dbReference>
<evidence type="ECO:0000256" key="11">
    <source>
        <dbReference type="RuleBase" id="RU000679"/>
    </source>
</evidence>
<keyword evidence="10 11" id="KW-0407">Ion channel</keyword>
<proteinExistence type="inferred from homology"/>
<keyword evidence="13" id="KW-1185">Reference proteome</keyword>
<name>A0ABN7S0N0_OIKDI</name>
<evidence type="ECO:0000256" key="4">
    <source>
        <dbReference type="ARBA" id="ARBA00022692"/>
    </source>
</evidence>
<evidence type="ECO:0000256" key="5">
    <source>
        <dbReference type="ARBA" id="ARBA00022989"/>
    </source>
</evidence>
<evidence type="ECO:0000256" key="1">
    <source>
        <dbReference type="ARBA" id="ARBA00004141"/>
    </source>
</evidence>
<comment type="subcellular location">
    <subcellularLocation>
        <location evidence="1">Membrane</location>
        <topology evidence="1">Multi-pass membrane protein</topology>
    </subcellularLocation>
</comment>
<comment type="similarity">
    <text evidence="11">Belongs to the amiloride-sensitive sodium channel (TC 1.A.6) family.</text>
</comment>
<reference evidence="12 13" key="1">
    <citation type="submission" date="2021-04" db="EMBL/GenBank/DDBJ databases">
        <authorList>
            <person name="Bliznina A."/>
        </authorList>
    </citation>
    <scope>NUCLEOTIDE SEQUENCE [LARGE SCALE GENOMIC DNA]</scope>
</reference>
<keyword evidence="5" id="KW-1133">Transmembrane helix</keyword>
<evidence type="ECO:0000313" key="12">
    <source>
        <dbReference type="EMBL" id="CAG5086220.1"/>
    </source>
</evidence>
<evidence type="ECO:0000256" key="3">
    <source>
        <dbReference type="ARBA" id="ARBA00022461"/>
    </source>
</evidence>
<evidence type="ECO:0000313" key="13">
    <source>
        <dbReference type="Proteomes" id="UP001158576"/>
    </source>
</evidence>
<dbReference type="Proteomes" id="UP001158576">
    <property type="component" value="Chromosome PAR"/>
</dbReference>
<keyword evidence="6" id="KW-0915">Sodium</keyword>
<evidence type="ECO:0000256" key="8">
    <source>
        <dbReference type="ARBA" id="ARBA00023136"/>
    </source>
</evidence>
<dbReference type="EMBL" id="OU015568">
    <property type="protein sequence ID" value="CAG5086220.1"/>
    <property type="molecule type" value="Genomic_DNA"/>
</dbReference>
<gene>
    <name evidence="12" type="ORF">OKIOD_LOCUS2702</name>
</gene>
<evidence type="ECO:0000256" key="6">
    <source>
        <dbReference type="ARBA" id="ARBA00023053"/>
    </source>
</evidence>
<sequence length="256" mass="29602">MHSKKRVQQLKGGDKINIMSLYGDYGTFTQEESQLSQLILQKAAYNISIPDTLIEKVKKKWENFSDLSMMEFFYQTRPQYFLIECQLQNIDCLDYWAPKWTLMGYCIELNLAKIKAQKERQSKLAILSTLLMGGLSGNKKDPPEQKPADLIKRLELTIGYNRSDSTFGWNGFNNALNMYYLHPEEKIIKESHSVPLVKDLTPVVDIIQIETKLLGDPFTRCEKGENYTFDRCSYKNFLQQVLDVCGCYPTYAQVQG</sequence>
<evidence type="ECO:0000256" key="10">
    <source>
        <dbReference type="ARBA" id="ARBA00023303"/>
    </source>
</evidence>